<feature type="domain" description="Spermatogenesis-associated protein 20-like TRX" evidence="1">
    <location>
        <begin position="11"/>
        <end position="169"/>
    </location>
</feature>
<dbReference type="AlphaFoldDB" id="A0AA51RRA5"/>
<dbReference type="PANTHER" id="PTHR42899">
    <property type="entry name" value="SPERMATOGENESIS-ASSOCIATED PROTEIN 20"/>
    <property type="match status" value="1"/>
</dbReference>
<evidence type="ECO:0000313" key="3">
    <source>
        <dbReference type="Proteomes" id="UP001239782"/>
    </source>
</evidence>
<evidence type="ECO:0000313" key="2">
    <source>
        <dbReference type="EMBL" id="WMS86160.1"/>
    </source>
</evidence>
<dbReference type="InterPro" id="IPR008928">
    <property type="entry name" value="6-hairpin_glycosidase_sf"/>
</dbReference>
<organism evidence="2 3">
    <name type="scientific">Pleionea litopenaei</name>
    <dbReference type="NCBI Taxonomy" id="3070815"/>
    <lineage>
        <taxon>Bacteria</taxon>
        <taxon>Pseudomonadati</taxon>
        <taxon>Pseudomonadota</taxon>
        <taxon>Gammaproteobacteria</taxon>
        <taxon>Oceanospirillales</taxon>
        <taxon>Pleioneaceae</taxon>
        <taxon>Pleionea</taxon>
    </lineage>
</organism>
<accession>A0AA51RRA5</accession>
<dbReference type="Gene3D" id="3.40.30.10">
    <property type="entry name" value="Glutaredoxin"/>
    <property type="match status" value="1"/>
</dbReference>
<keyword evidence="3" id="KW-1185">Reference proteome</keyword>
<dbReference type="SUPFAM" id="SSF52833">
    <property type="entry name" value="Thioredoxin-like"/>
    <property type="match status" value="1"/>
</dbReference>
<protein>
    <submittedName>
        <fullName evidence="2">DUF255 domain-containing protein</fullName>
    </submittedName>
</protein>
<name>A0AA51RRA5_9GAMM</name>
<dbReference type="RefSeq" id="WP_309201312.1">
    <property type="nucleotide sequence ID" value="NZ_CP133548.1"/>
</dbReference>
<dbReference type="InterPro" id="IPR036249">
    <property type="entry name" value="Thioredoxin-like_sf"/>
</dbReference>
<reference evidence="2 3" key="1">
    <citation type="submission" date="2023-08" db="EMBL/GenBank/DDBJ databases">
        <title>Pleionea litopenaei sp. nov., isolated from stomach of juvenile Litopenaeus vannamei.</title>
        <authorList>
            <person name="Rho A.M."/>
            <person name="Hwang C.Y."/>
        </authorList>
    </citation>
    <scope>NUCLEOTIDE SEQUENCE [LARGE SCALE GENOMIC DNA]</scope>
    <source>
        <strain evidence="2 3">HL-JVS1</strain>
    </source>
</reference>
<dbReference type="InterPro" id="IPR024705">
    <property type="entry name" value="Ssp411"/>
</dbReference>
<dbReference type="InterPro" id="IPR004879">
    <property type="entry name" value="Ssp411-like_TRX"/>
</dbReference>
<dbReference type="EMBL" id="CP133548">
    <property type="protein sequence ID" value="WMS86160.1"/>
    <property type="molecule type" value="Genomic_DNA"/>
</dbReference>
<dbReference type="Proteomes" id="UP001239782">
    <property type="component" value="Chromosome"/>
</dbReference>
<dbReference type="KEGG" id="plei:Q9312_13120"/>
<sequence length="681" mass="78528">MPLSNRTTHFDQASPLLKALSQTPIHWQSFSHDLWSYAEQQNKPIFLFLGYFQCPWTQEMLKSLFENPEIIERLNKNFINVAVDRELRPDLDVWLQRSATLLDSGSGGWPLCAFIHPKFKQPFFCGHYFDELGTQERPAFSNLLDSIDYIFREKQEEIEGSSKTLLSRINPALSVDLKDTLAKEQISLEALTDKFTQAFLDNVDQQWGGLKSIPKFPHTTMLLCLLDIIVLKRPDNSQTLYPLLMLTSQSIKNIGLNDHVEGGFFRYCLDEYWGVPHFEKTLYDNTLLIDYFDRLSAFNKEGSFSYEAQRALTFILEKLAIKDGLYATLECENFPSLEIRDSQPSSYTFDKQQVCETITNDLWPLTQTAFGFEQAPNHRGRWHLHQWYSVSSLAEKLGLELKQVQWQIEPIRQELRSIRDEQLNASIGDFATIAFNAQLAKVLFKTASQSQNEESINIAQKILSNIQQRWHRNTGLTYSQPAASAVLDDYVSVMECLLVAIQQDWNTQYFSWLVEIQDFVLHHFIKENKFLVSLESDHLEVYDDYKDSGFANSSARLVLVLYRLAQLTNNQDLKNRAKQLQQSTLVLFETNPLVYATALQCALQAKNMPLIVISGSPLEMSQWKSLTQDLTLKFEVFCVPSNDSSILTERLSDGKICAILCAEDDRKKTTNQEEFKHWLND</sequence>
<gene>
    <name evidence="2" type="ORF">Q9312_13120</name>
</gene>
<dbReference type="Pfam" id="PF03190">
    <property type="entry name" value="Thioredox_DsbH"/>
    <property type="match status" value="1"/>
</dbReference>
<evidence type="ECO:0000259" key="1">
    <source>
        <dbReference type="Pfam" id="PF03190"/>
    </source>
</evidence>
<proteinExistence type="predicted"/>
<dbReference type="PIRSF" id="PIRSF006402">
    <property type="entry name" value="UCP006402_thioredoxin"/>
    <property type="match status" value="1"/>
</dbReference>
<dbReference type="GO" id="GO:0005975">
    <property type="term" value="P:carbohydrate metabolic process"/>
    <property type="evidence" value="ECO:0007669"/>
    <property type="project" value="InterPro"/>
</dbReference>
<dbReference type="SUPFAM" id="SSF48208">
    <property type="entry name" value="Six-hairpin glycosidases"/>
    <property type="match status" value="1"/>
</dbReference>
<dbReference type="PANTHER" id="PTHR42899:SF1">
    <property type="entry name" value="SPERMATOGENESIS-ASSOCIATED PROTEIN 20"/>
    <property type="match status" value="1"/>
</dbReference>